<dbReference type="EMBL" id="JAKKPZ010000007">
    <property type="protein sequence ID" value="KAI1719145.1"/>
    <property type="molecule type" value="Genomic_DNA"/>
</dbReference>
<proteinExistence type="predicted"/>
<sequence length="520" mass="60069">MEKQPARRRMSVEDSTARLIQAIHQSLDQLTILWDQVHMETVSREARIECAYEHFHNLLRDIVSSEEEMIQNVGKDIAARRLAVADLRKLFKMSEFDESQYPSGSIALLKALDKDLAVLREGKEKIIQKQLDVYNEMEELCKRSGAEMIKVDDIMETILSDQELEEMRQWTSKIRRELKERIQTIVENQDECRKIHKTLGINSVLTEEELYLLDCDFHAPDAAATDEILEKFMSLCQKLKDQHDVWIEQVAFRYDELLVKLEELSQKCFLANRRFYPSSFDPENQDNNDIVKIESEIEALEEKYQRGRPVFDKLGEWMDLWQEKLRTEQKACRASFYNNRGGSIAATLKRQKQVNNQMTKIFDELKTLVQEYVDNNYEILDIQVEGLLPHKYAEFVMEEYERDKEVQRAQKQLTKKQSNETGTLRSAKRPPVFNSNTAPRSARKRSFSCSQLSVISPTHGPITSSPMLDPSATLCSMANAKTLSKTPSKTGASVHKTPSRSGRANAVLTPSGKSSNRPWY</sequence>
<dbReference type="GO" id="GO:0051256">
    <property type="term" value="P:mitotic spindle midzone assembly"/>
    <property type="evidence" value="ECO:0007669"/>
    <property type="project" value="TreeGrafter"/>
</dbReference>
<evidence type="ECO:0000313" key="4">
    <source>
        <dbReference type="Proteomes" id="UP001201812"/>
    </source>
</evidence>
<dbReference type="GO" id="GO:0005737">
    <property type="term" value="C:cytoplasm"/>
    <property type="evidence" value="ECO:0007669"/>
    <property type="project" value="TreeGrafter"/>
</dbReference>
<feature type="coiled-coil region" evidence="1">
    <location>
        <begin position="247"/>
        <end position="303"/>
    </location>
</feature>
<keyword evidence="4" id="KW-1185">Reference proteome</keyword>
<dbReference type="PANTHER" id="PTHR19321:SF41">
    <property type="entry name" value="FASCETTO-RELATED"/>
    <property type="match status" value="1"/>
</dbReference>
<keyword evidence="1" id="KW-0175">Coiled coil</keyword>
<dbReference type="GO" id="GO:0008017">
    <property type="term" value="F:microtubule binding"/>
    <property type="evidence" value="ECO:0007669"/>
    <property type="project" value="InterPro"/>
</dbReference>
<evidence type="ECO:0000313" key="3">
    <source>
        <dbReference type="EMBL" id="KAI1719145.1"/>
    </source>
</evidence>
<dbReference type="Proteomes" id="UP001201812">
    <property type="component" value="Unassembled WGS sequence"/>
</dbReference>
<protein>
    <submittedName>
        <fullName evidence="3">Microtubule associated protein (MAP65/ASE1 family) domain-containing protein</fullName>
    </submittedName>
</protein>
<evidence type="ECO:0000256" key="2">
    <source>
        <dbReference type="SAM" id="MobiDB-lite"/>
    </source>
</evidence>
<organism evidence="3 4">
    <name type="scientific">Ditylenchus destructor</name>
    <dbReference type="NCBI Taxonomy" id="166010"/>
    <lineage>
        <taxon>Eukaryota</taxon>
        <taxon>Metazoa</taxon>
        <taxon>Ecdysozoa</taxon>
        <taxon>Nematoda</taxon>
        <taxon>Chromadorea</taxon>
        <taxon>Rhabditida</taxon>
        <taxon>Tylenchina</taxon>
        <taxon>Tylenchomorpha</taxon>
        <taxon>Sphaerularioidea</taxon>
        <taxon>Anguinidae</taxon>
        <taxon>Anguininae</taxon>
        <taxon>Ditylenchus</taxon>
    </lineage>
</organism>
<dbReference type="AlphaFoldDB" id="A0AAD4NBY5"/>
<gene>
    <name evidence="3" type="ORF">DdX_06273</name>
</gene>
<accession>A0AAD4NBY5</accession>
<dbReference type="GO" id="GO:1990023">
    <property type="term" value="C:mitotic spindle midzone"/>
    <property type="evidence" value="ECO:0007669"/>
    <property type="project" value="TreeGrafter"/>
</dbReference>
<feature type="compositionally biased region" description="Polar residues" evidence="2">
    <location>
        <begin position="482"/>
        <end position="491"/>
    </location>
</feature>
<dbReference type="InterPro" id="IPR007145">
    <property type="entry name" value="MAP65_Ase1_PRC1"/>
</dbReference>
<evidence type="ECO:0000256" key="1">
    <source>
        <dbReference type="SAM" id="Coils"/>
    </source>
</evidence>
<reference evidence="3" key="1">
    <citation type="submission" date="2022-01" db="EMBL/GenBank/DDBJ databases">
        <title>Genome Sequence Resource for Two Populations of Ditylenchus destructor, the Migratory Endoparasitic Phytonematode.</title>
        <authorList>
            <person name="Zhang H."/>
            <person name="Lin R."/>
            <person name="Xie B."/>
        </authorList>
    </citation>
    <scope>NUCLEOTIDE SEQUENCE</scope>
    <source>
        <strain evidence="3">BazhouSP</strain>
    </source>
</reference>
<feature type="compositionally biased region" description="Polar residues" evidence="2">
    <location>
        <begin position="511"/>
        <end position="520"/>
    </location>
</feature>
<feature type="region of interest" description="Disordered" evidence="2">
    <location>
        <begin position="482"/>
        <end position="520"/>
    </location>
</feature>
<dbReference type="Gene3D" id="1.20.58.1520">
    <property type="match status" value="1"/>
</dbReference>
<dbReference type="PANTHER" id="PTHR19321">
    <property type="entry name" value="PROTEIN REGULATOR OF CYTOKINESIS 1 PRC1-RELATED"/>
    <property type="match status" value="1"/>
</dbReference>
<feature type="compositionally biased region" description="Polar residues" evidence="2">
    <location>
        <begin position="409"/>
        <end position="424"/>
    </location>
</feature>
<name>A0AAD4NBY5_9BILA</name>
<comment type="caution">
    <text evidence="3">The sequence shown here is derived from an EMBL/GenBank/DDBJ whole genome shotgun (WGS) entry which is preliminary data.</text>
</comment>
<dbReference type="Pfam" id="PF03999">
    <property type="entry name" value="MAP65_ASE1"/>
    <property type="match status" value="2"/>
</dbReference>
<feature type="region of interest" description="Disordered" evidence="2">
    <location>
        <begin position="406"/>
        <end position="449"/>
    </location>
</feature>